<evidence type="ECO:0000256" key="5">
    <source>
        <dbReference type="ARBA" id="ARBA00023306"/>
    </source>
</evidence>
<gene>
    <name evidence="10" type="primary">LOC120275650</name>
</gene>
<feature type="domain" description="E2F/DP family winged-helix DNA-binding" evidence="8">
    <location>
        <begin position="159"/>
        <end position="224"/>
    </location>
</feature>
<dbReference type="FunFam" id="1.10.10.10:FF:000008">
    <property type="entry name" value="E2F transcription factor 1"/>
    <property type="match status" value="1"/>
</dbReference>
<name>A0AB40CHV3_DIOCR</name>
<organism evidence="9 10">
    <name type="scientific">Dioscorea cayennensis subsp. rotundata</name>
    <name type="common">White Guinea yam</name>
    <name type="synonym">Dioscorea rotundata</name>
    <dbReference type="NCBI Taxonomy" id="55577"/>
    <lineage>
        <taxon>Eukaryota</taxon>
        <taxon>Viridiplantae</taxon>
        <taxon>Streptophyta</taxon>
        <taxon>Embryophyta</taxon>
        <taxon>Tracheophyta</taxon>
        <taxon>Spermatophyta</taxon>
        <taxon>Magnoliopsida</taxon>
        <taxon>Liliopsida</taxon>
        <taxon>Dioscoreales</taxon>
        <taxon>Dioscoreaceae</taxon>
        <taxon>Dioscorea</taxon>
    </lineage>
</organism>
<comment type="subcellular location">
    <subcellularLocation>
        <location evidence="6">Nucleus</location>
    </subcellularLocation>
</comment>
<comment type="similarity">
    <text evidence="1 6">Belongs to the E2F/DP family.</text>
</comment>
<keyword evidence="5" id="KW-0131">Cell cycle</keyword>
<dbReference type="SUPFAM" id="SSF144074">
    <property type="entry name" value="E2F-DP heterodimerization region"/>
    <property type="match status" value="1"/>
</dbReference>
<dbReference type="GO" id="GO:0000978">
    <property type="term" value="F:RNA polymerase II cis-regulatory region sequence-specific DNA binding"/>
    <property type="evidence" value="ECO:0007669"/>
    <property type="project" value="InterPro"/>
</dbReference>
<feature type="region of interest" description="Disordered" evidence="7">
    <location>
        <begin position="104"/>
        <end position="150"/>
    </location>
</feature>
<evidence type="ECO:0000256" key="4">
    <source>
        <dbReference type="ARBA" id="ARBA00023163"/>
    </source>
</evidence>
<dbReference type="PANTHER" id="PTHR12081:SF18">
    <property type="entry name" value="TRANSCRIPTION FACTOR E2F2-RELATED"/>
    <property type="match status" value="1"/>
</dbReference>
<dbReference type="GO" id="GO:0090575">
    <property type="term" value="C:RNA polymerase II transcription regulator complex"/>
    <property type="evidence" value="ECO:0007669"/>
    <property type="project" value="TreeGrafter"/>
</dbReference>
<feature type="region of interest" description="Disordered" evidence="7">
    <location>
        <begin position="29"/>
        <end position="55"/>
    </location>
</feature>
<dbReference type="Gene3D" id="1.10.10.10">
    <property type="entry name" value="Winged helix-like DNA-binding domain superfamily/Winged helix DNA-binding domain"/>
    <property type="match status" value="1"/>
</dbReference>
<evidence type="ECO:0000256" key="6">
    <source>
        <dbReference type="RuleBase" id="RU003796"/>
    </source>
</evidence>
<dbReference type="GO" id="GO:0000981">
    <property type="term" value="F:DNA-binding transcription factor activity, RNA polymerase II-specific"/>
    <property type="evidence" value="ECO:0007669"/>
    <property type="project" value="TreeGrafter"/>
</dbReference>
<protein>
    <submittedName>
        <fullName evidence="10">Transcription factor E2FC-like</fullName>
    </submittedName>
</protein>
<dbReference type="GO" id="GO:0046983">
    <property type="term" value="F:protein dimerization activity"/>
    <property type="evidence" value="ECO:0007669"/>
    <property type="project" value="InterPro"/>
</dbReference>
<keyword evidence="4 6" id="KW-0804">Transcription</keyword>
<dbReference type="SUPFAM" id="SSF46785">
    <property type="entry name" value="Winged helix' DNA-binding domain"/>
    <property type="match status" value="1"/>
</dbReference>
<evidence type="ECO:0000259" key="8">
    <source>
        <dbReference type="SMART" id="SM01372"/>
    </source>
</evidence>
<dbReference type="CDD" id="cd14660">
    <property type="entry name" value="E2F_DD"/>
    <property type="match status" value="1"/>
</dbReference>
<keyword evidence="6" id="KW-0539">Nucleus</keyword>
<evidence type="ECO:0000256" key="2">
    <source>
        <dbReference type="ARBA" id="ARBA00023015"/>
    </source>
</evidence>
<sequence>MSGVEGSTTPQAQLRIPAFQGSQILRAPPNRHFPPFAPSQSFDHRIFPDPRGKSPIAFDKDVISVAGVSCPRSTARPFNGDLEQKCKVDDHDVKGRKAVVIKKEVKDEIDNHTTPPGSGTGGKRHRKSKGSKQRKLSQQPSEVADVIPPNALGSSSNCRYDSSLGLLTKKFINLLQQAEDGTLDLNKAAVVLDVQKRRIYDITNVLEGVGLIEKKLKNRIHWKGVNMTRPRELEDQVSAWRSGVDTLRAEDSRLDGLISQMQENLRLLKEDETNRKWLYLTKEDITSIPSFEDATLIAIKAPHGTSLEVPDPDGGIEFPHGRYQILLRSSMGPIDCYLLSNHEERLDSSNAVQQPEVEVCSPSADGDGQGISEQATTAVPNASSNCGCGGIVKIVPSDVDMDADYWLSSDVGISMTDTWRT</sequence>
<dbReference type="AlphaFoldDB" id="A0AB40CHV3"/>
<dbReference type="InterPro" id="IPR032198">
    <property type="entry name" value="E2F_CC-MB"/>
</dbReference>
<dbReference type="InterPro" id="IPR003316">
    <property type="entry name" value="E2F_WHTH_DNA-bd_dom"/>
</dbReference>
<accession>A0AB40CHV3</accession>
<keyword evidence="2 6" id="KW-0805">Transcription regulation</keyword>
<proteinExistence type="inferred from homology"/>
<dbReference type="GeneID" id="120275650"/>
<dbReference type="Pfam" id="PF02319">
    <property type="entry name" value="WHD_E2F_TDP"/>
    <property type="match status" value="1"/>
</dbReference>
<keyword evidence="9" id="KW-1185">Reference proteome</keyword>
<evidence type="ECO:0000313" key="10">
    <source>
        <dbReference type="RefSeq" id="XP_039138222.1"/>
    </source>
</evidence>
<evidence type="ECO:0000256" key="1">
    <source>
        <dbReference type="ARBA" id="ARBA00010940"/>
    </source>
</evidence>
<dbReference type="PANTHER" id="PTHR12081">
    <property type="entry name" value="TRANSCRIPTION FACTOR E2F"/>
    <property type="match status" value="1"/>
</dbReference>
<dbReference type="SMART" id="SM01372">
    <property type="entry name" value="E2F_TDP"/>
    <property type="match status" value="1"/>
</dbReference>
<dbReference type="Proteomes" id="UP001515500">
    <property type="component" value="Chromosome 14"/>
</dbReference>
<dbReference type="RefSeq" id="XP_039138222.1">
    <property type="nucleotide sequence ID" value="XM_039282288.1"/>
</dbReference>
<reference evidence="10" key="1">
    <citation type="submission" date="2025-08" db="UniProtKB">
        <authorList>
            <consortium name="RefSeq"/>
        </authorList>
    </citation>
    <scope>IDENTIFICATION</scope>
</reference>
<dbReference type="Gene3D" id="6.10.250.540">
    <property type="match status" value="1"/>
</dbReference>
<dbReference type="Pfam" id="PF16421">
    <property type="entry name" value="E2F_CC-MB"/>
    <property type="match status" value="1"/>
</dbReference>
<evidence type="ECO:0000256" key="3">
    <source>
        <dbReference type="ARBA" id="ARBA00023125"/>
    </source>
</evidence>
<feature type="compositionally biased region" description="Basic and acidic residues" evidence="7">
    <location>
        <begin position="42"/>
        <end position="55"/>
    </location>
</feature>
<keyword evidence="3 6" id="KW-0238">DNA-binding</keyword>
<dbReference type="InterPro" id="IPR015633">
    <property type="entry name" value="E2F"/>
</dbReference>
<evidence type="ECO:0000256" key="7">
    <source>
        <dbReference type="SAM" id="MobiDB-lite"/>
    </source>
</evidence>
<evidence type="ECO:0000313" key="9">
    <source>
        <dbReference type="Proteomes" id="UP001515500"/>
    </source>
</evidence>
<feature type="compositionally biased region" description="Basic residues" evidence="7">
    <location>
        <begin position="122"/>
        <end position="135"/>
    </location>
</feature>
<dbReference type="InterPro" id="IPR037241">
    <property type="entry name" value="E2F-DP_heterodim"/>
</dbReference>
<dbReference type="InterPro" id="IPR036388">
    <property type="entry name" value="WH-like_DNA-bd_sf"/>
</dbReference>
<dbReference type="InterPro" id="IPR036390">
    <property type="entry name" value="WH_DNA-bd_sf"/>
</dbReference>